<dbReference type="PRINTS" id="PR00034">
    <property type="entry name" value="HTHCRP"/>
</dbReference>
<keyword evidence="1" id="KW-0805">Transcription regulation</keyword>
<keyword evidence="2" id="KW-0238">DNA-binding</keyword>
<evidence type="ECO:0000256" key="1">
    <source>
        <dbReference type="ARBA" id="ARBA00023015"/>
    </source>
</evidence>
<dbReference type="InterPro" id="IPR018490">
    <property type="entry name" value="cNMP-bd_dom_sf"/>
</dbReference>
<dbReference type="EMBL" id="CP018632">
    <property type="protein sequence ID" value="ASJ72626.1"/>
    <property type="molecule type" value="Genomic_DNA"/>
</dbReference>
<dbReference type="PANTHER" id="PTHR24567:SF75">
    <property type="entry name" value="FUMARATE AND NITRATE REDUCTION REGULATORY PROTEIN"/>
    <property type="match status" value="1"/>
</dbReference>
<dbReference type="InterPro" id="IPR036390">
    <property type="entry name" value="WH_DNA-bd_sf"/>
</dbReference>
<dbReference type="PROSITE" id="PS51063">
    <property type="entry name" value="HTH_CRP_2"/>
    <property type="match status" value="1"/>
</dbReference>
<organism evidence="6 7">
    <name type="scientific">Granulosicoccus antarcticus IMCC3135</name>
    <dbReference type="NCBI Taxonomy" id="1192854"/>
    <lineage>
        <taxon>Bacteria</taxon>
        <taxon>Pseudomonadati</taxon>
        <taxon>Pseudomonadota</taxon>
        <taxon>Gammaproteobacteria</taxon>
        <taxon>Chromatiales</taxon>
        <taxon>Granulosicoccaceae</taxon>
        <taxon>Granulosicoccus</taxon>
    </lineage>
</organism>
<gene>
    <name evidence="6" type="primary">anr</name>
    <name evidence="6" type="ORF">IMCC3135_12690</name>
</gene>
<dbReference type="OrthoDB" id="7643467at2"/>
<evidence type="ECO:0000256" key="3">
    <source>
        <dbReference type="ARBA" id="ARBA00023163"/>
    </source>
</evidence>
<evidence type="ECO:0000259" key="4">
    <source>
        <dbReference type="PROSITE" id="PS50042"/>
    </source>
</evidence>
<accession>A0A2Z2NMM0</accession>
<dbReference type="SUPFAM" id="SSF46785">
    <property type="entry name" value="Winged helix' DNA-binding domain"/>
    <property type="match status" value="1"/>
</dbReference>
<dbReference type="PANTHER" id="PTHR24567">
    <property type="entry name" value="CRP FAMILY TRANSCRIPTIONAL REGULATORY PROTEIN"/>
    <property type="match status" value="1"/>
</dbReference>
<dbReference type="Gene3D" id="1.10.10.10">
    <property type="entry name" value="Winged helix-like DNA-binding domain superfamily/Winged helix DNA-binding domain"/>
    <property type="match status" value="1"/>
</dbReference>
<dbReference type="Gene3D" id="2.60.120.10">
    <property type="entry name" value="Jelly Rolls"/>
    <property type="match status" value="1"/>
</dbReference>
<dbReference type="CDD" id="cd00092">
    <property type="entry name" value="HTH_CRP"/>
    <property type="match status" value="1"/>
</dbReference>
<dbReference type="Proteomes" id="UP000250079">
    <property type="component" value="Chromosome"/>
</dbReference>
<feature type="domain" description="HTH crp-type" evidence="5">
    <location>
        <begin position="168"/>
        <end position="241"/>
    </location>
</feature>
<dbReference type="NCBIfam" id="NF008365">
    <property type="entry name" value="PRK11161.1"/>
    <property type="match status" value="1"/>
</dbReference>
<dbReference type="InterPro" id="IPR000595">
    <property type="entry name" value="cNMP-bd_dom"/>
</dbReference>
<dbReference type="InterPro" id="IPR012318">
    <property type="entry name" value="HTH_CRP"/>
</dbReference>
<protein>
    <submittedName>
        <fullName evidence="6">Transcriptional activator protein Anr</fullName>
    </submittedName>
</protein>
<dbReference type="SUPFAM" id="SSF51206">
    <property type="entry name" value="cAMP-binding domain-like"/>
    <property type="match status" value="1"/>
</dbReference>
<keyword evidence="3" id="KW-0804">Transcription</keyword>
<proteinExistence type="predicted"/>
<dbReference type="FunFam" id="1.10.10.10:FF:000028">
    <property type="entry name" value="Fumarate/nitrate reduction transcriptional regulator Fnr"/>
    <property type="match status" value="1"/>
</dbReference>
<feature type="domain" description="Cyclic nucleotide-binding" evidence="4">
    <location>
        <begin position="34"/>
        <end position="104"/>
    </location>
</feature>
<dbReference type="InterPro" id="IPR036388">
    <property type="entry name" value="WH-like_DNA-bd_sf"/>
</dbReference>
<dbReference type="SMART" id="SM00100">
    <property type="entry name" value="cNMP"/>
    <property type="match status" value="1"/>
</dbReference>
<dbReference type="InterPro" id="IPR050397">
    <property type="entry name" value="Env_Response_Regulators"/>
</dbReference>
<dbReference type="RefSeq" id="WP_088917923.1">
    <property type="nucleotide sequence ID" value="NZ_CP018632.1"/>
</dbReference>
<dbReference type="PROSITE" id="PS50042">
    <property type="entry name" value="CNMP_BINDING_3"/>
    <property type="match status" value="1"/>
</dbReference>
<sequence>MNNPSTQCNECPQIHVHKPLTDACATCSLRTLCVPGGIPATDLAKLDNLVSMRKRIKRGEYVFRVGDDFNSLYAVRAGFFKTRITSTDGRDQITGFQVPGELLGFEGVATEQHGVDAIALEDSEVCILPYTDLERIAREFPPLQHQLHRIMSREIMREHNVMLLLGTMKAEERVAAFLLNLSERYRHLGYSSVEFVLRMTRQEIGSYLGLKLETVSRTFSKFHEQGLIEAQGKQIKLIDMGQLRQLINANKQVLS</sequence>
<dbReference type="Pfam" id="PF13545">
    <property type="entry name" value="HTH_Crp_2"/>
    <property type="match status" value="1"/>
</dbReference>
<dbReference type="AlphaFoldDB" id="A0A2Z2NMM0"/>
<evidence type="ECO:0000256" key="2">
    <source>
        <dbReference type="ARBA" id="ARBA00023125"/>
    </source>
</evidence>
<dbReference type="SMART" id="SM00419">
    <property type="entry name" value="HTH_CRP"/>
    <property type="match status" value="1"/>
</dbReference>
<dbReference type="CDD" id="cd00038">
    <property type="entry name" value="CAP_ED"/>
    <property type="match status" value="1"/>
</dbReference>
<dbReference type="KEGG" id="gai:IMCC3135_12690"/>
<name>A0A2Z2NMM0_9GAMM</name>
<evidence type="ECO:0000313" key="6">
    <source>
        <dbReference type="EMBL" id="ASJ72626.1"/>
    </source>
</evidence>
<dbReference type="InterPro" id="IPR014710">
    <property type="entry name" value="RmlC-like_jellyroll"/>
</dbReference>
<dbReference type="GO" id="GO:0003677">
    <property type="term" value="F:DNA binding"/>
    <property type="evidence" value="ECO:0007669"/>
    <property type="project" value="UniProtKB-KW"/>
</dbReference>
<evidence type="ECO:0000313" key="7">
    <source>
        <dbReference type="Proteomes" id="UP000250079"/>
    </source>
</evidence>
<evidence type="ECO:0000259" key="5">
    <source>
        <dbReference type="PROSITE" id="PS51063"/>
    </source>
</evidence>
<dbReference type="Pfam" id="PF00027">
    <property type="entry name" value="cNMP_binding"/>
    <property type="match status" value="1"/>
</dbReference>
<dbReference type="GO" id="GO:0003700">
    <property type="term" value="F:DNA-binding transcription factor activity"/>
    <property type="evidence" value="ECO:0007669"/>
    <property type="project" value="TreeGrafter"/>
</dbReference>
<dbReference type="GO" id="GO:0005829">
    <property type="term" value="C:cytosol"/>
    <property type="evidence" value="ECO:0007669"/>
    <property type="project" value="TreeGrafter"/>
</dbReference>
<keyword evidence="7" id="KW-1185">Reference proteome</keyword>
<reference evidence="6 7" key="1">
    <citation type="submission" date="2016-12" db="EMBL/GenBank/DDBJ databases">
        <authorList>
            <person name="Song W.-J."/>
            <person name="Kurnit D.M."/>
        </authorList>
    </citation>
    <scope>NUCLEOTIDE SEQUENCE [LARGE SCALE GENOMIC DNA]</scope>
    <source>
        <strain evidence="6 7">IMCC3135</strain>
    </source>
</reference>